<reference evidence="7" key="3">
    <citation type="submission" date="2020-06" db="EMBL/GenBank/DDBJ databases">
        <title>Helianthus annuus Genome sequencing and assembly Release 2.</title>
        <authorList>
            <person name="Gouzy J."/>
            <person name="Langlade N."/>
            <person name="Munos S."/>
        </authorList>
    </citation>
    <scope>NUCLEOTIDE SEQUENCE</scope>
    <source>
        <tissue evidence="7">Leaves</tissue>
    </source>
</reference>
<dbReference type="GO" id="GO:0016138">
    <property type="term" value="P:glycoside biosynthetic process"/>
    <property type="evidence" value="ECO:0007669"/>
    <property type="project" value="UniProtKB-ARBA"/>
</dbReference>
<evidence type="ECO:0000259" key="6">
    <source>
        <dbReference type="Pfam" id="PF26168"/>
    </source>
</evidence>
<sequence length="461" mass="51764">MATIELNQQPNITVVVVPFPAQGHLNQLLHLSRLIAGYNIPVHVITTTTHNRQAQTRIPLPPTIHFHHYPTPHFPSPPPDPTASVKFPTQLIPSFQSAMHLRQHFVGLLETFLLSKRVVVVYDYLMGPVVQDVGLYGNVEAYMFSCCSAFAGFWYQREATGMPVLDGELALVESQLPSNEDCYSMDGARFIASTDVSCQKFTSGTIFDASRVIEGKFIDLIEQEHYQGRQKLWALGPFNPVKITTDASHKRHKLFDWLEKQAPNSVLYVSFGTTTSISNEQIQELALGLEKSEQRFIWVLRDADKGDIFDGEVRKIELPDGFEERVGDRGLVVVDWVPQLEILGHPATGGFMSHCGWNSSMESMTMGVPVAAWPMHSDQPRNAMLITNVLKVGMYVRDWMQRKELVSSAVVEDVVRRLMASDEGEEIRKRAVELGGKVRQSMVDGGVTRMELDSFVAHVTR</sequence>
<dbReference type="Pfam" id="PF26168">
    <property type="entry name" value="Glyco_transf_N"/>
    <property type="match status" value="1"/>
</dbReference>
<keyword evidence="9" id="KW-1185">Reference proteome</keyword>
<gene>
    <name evidence="8" type="ORF">HannXRQ_Chr08g0218561</name>
    <name evidence="7" type="ORF">HanXRQr2_Chr08g0329821</name>
</gene>
<reference evidence="8" key="2">
    <citation type="submission" date="2017-02" db="EMBL/GenBank/DDBJ databases">
        <title>Sunflower complete genome.</title>
        <authorList>
            <person name="Langlade N."/>
            <person name="Munos S."/>
        </authorList>
    </citation>
    <scope>NUCLEOTIDE SEQUENCE [LARGE SCALE GENOMIC DNA]</scope>
    <source>
        <tissue evidence="8">Leaves</tissue>
    </source>
</reference>
<accession>A0A251U4P0</accession>
<dbReference type="PROSITE" id="PS00375">
    <property type="entry name" value="UDPGT"/>
    <property type="match status" value="1"/>
</dbReference>
<comment type="similarity">
    <text evidence="1 4">Belongs to the UDP-glycosyltransferase family.</text>
</comment>
<dbReference type="EC" id="2.4.1.-" evidence="5"/>
<dbReference type="OrthoDB" id="5835829at2759"/>
<evidence type="ECO:0000313" key="7">
    <source>
        <dbReference type="EMBL" id="KAF5794594.1"/>
    </source>
</evidence>
<dbReference type="OMA" id="ISAFHRY"/>
<dbReference type="Gramene" id="mRNA:HanXRQr2_Chr08g0329821">
    <property type="protein sequence ID" value="mRNA:HanXRQr2_Chr08g0329821"/>
    <property type="gene ID" value="HanXRQr2_Chr08g0329821"/>
</dbReference>
<dbReference type="Gene3D" id="3.40.50.2000">
    <property type="entry name" value="Glycogen Phosphorylase B"/>
    <property type="match status" value="2"/>
</dbReference>
<evidence type="ECO:0000313" key="9">
    <source>
        <dbReference type="Proteomes" id="UP000215914"/>
    </source>
</evidence>
<evidence type="ECO:0000313" key="8">
    <source>
        <dbReference type="EMBL" id="OTG18023.1"/>
    </source>
</evidence>
<dbReference type="SUPFAM" id="SSF53756">
    <property type="entry name" value="UDP-Glycosyltransferase/glycogen phosphorylase"/>
    <property type="match status" value="1"/>
</dbReference>
<dbReference type="STRING" id="4232.A0A251U4P0"/>
<protein>
    <recommendedName>
        <fullName evidence="5">Glycosyltransferase</fullName>
        <ecNumber evidence="5">2.4.1.-</ecNumber>
    </recommendedName>
</protein>
<dbReference type="AlphaFoldDB" id="A0A251U4P0"/>
<reference evidence="7 9" key="1">
    <citation type="journal article" date="2017" name="Nature">
        <title>The sunflower genome provides insights into oil metabolism, flowering and Asterid evolution.</title>
        <authorList>
            <person name="Badouin H."/>
            <person name="Gouzy J."/>
            <person name="Grassa C.J."/>
            <person name="Murat F."/>
            <person name="Staton S.E."/>
            <person name="Cottret L."/>
            <person name="Lelandais-Briere C."/>
            <person name="Owens G.L."/>
            <person name="Carrere S."/>
            <person name="Mayjonade B."/>
            <person name="Legrand L."/>
            <person name="Gill N."/>
            <person name="Kane N.C."/>
            <person name="Bowers J.E."/>
            <person name="Hubner S."/>
            <person name="Bellec A."/>
            <person name="Berard A."/>
            <person name="Berges H."/>
            <person name="Blanchet N."/>
            <person name="Boniface M.C."/>
            <person name="Brunel D."/>
            <person name="Catrice O."/>
            <person name="Chaidir N."/>
            <person name="Claudel C."/>
            <person name="Donnadieu C."/>
            <person name="Faraut T."/>
            <person name="Fievet G."/>
            <person name="Helmstetter N."/>
            <person name="King M."/>
            <person name="Knapp S.J."/>
            <person name="Lai Z."/>
            <person name="Le Paslier M.C."/>
            <person name="Lippi Y."/>
            <person name="Lorenzon L."/>
            <person name="Mandel J.R."/>
            <person name="Marage G."/>
            <person name="Marchand G."/>
            <person name="Marquand E."/>
            <person name="Bret-Mestries E."/>
            <person name="Morien E."/>
            <person name="Nambeesan S."/>
            <person name="Nguyen T."/>
            <person name="Pegot-Espagnet P."/>
            <person name="Pouilly N."/>
            <person name="Raftis F."/>
            <person name="Sallet E."/>
            <person name="Schiex T."/>
            <person name="Thomas J."/>
            <person name="Vandecasteele C."/>
            <person name="Vares D."/>
            <person name="Vear F."/>
            <person name="Vautrin S."/>
            <person name="Crespi M."/>
            <person name="Mangin B."/>
            <person name="Burke J.M."/>
            <person name="Salse J."/>
            <person name="Munos S."/>
            <person name="Vincourt P."/>
            <person name="Rieseberg L.H."/>
            <person name="Langlade N.B."/>
        </authorList>
    </citation>
    <scope>NUCLEOTIDE SEQUENCE [LARGE SCALE GENOMIC DNA]</scope>
    <source>
        <strain evidence="9">cv. SF193</strain>
        <tissue evidence="7">Leaves</tissue>
    </source>
</reference>
<evidence type="ECO:0000256" key="1">
    <source>
        <dbReference type="ARBA" id="ARBA00009995"/>
    </source>
</evidence>
<proteinExistence type="inferred from homology"/>
<dbReference type="CDD" id="cd03784">
    <property type="entry name" value="GT1_Gtf-like"/>
    <property type="match status" value="1"/>
</dbReference>
<evidence type="ECO:0000256" key="4">
    <source>
        <dbReference type="RuleBase" id="RU003718"/>
    </source>
</evidence>
<evidence type="ECO:0000256" key="2">
    <source>
        <dbReference type="ARBA" id="ARBA00022676"/>
    </source>
</evidence>
<dbReference type="FunFam" id="3.40.50.2000:FF:000060">
    <property type="entry name" value="Glycosyltransferase"/>
    <property type="match status" value="1"/>
</dbReference>
<dbReference type="PANTHER" id="PTHR48044:SF70">
    <property type="entry name" value="GLYCOSYLTRANSFERASE"/>
    <property type="match status" value="1"/>
</dbReference>
<dbReference type="GO" id="GO:0035251">
    <property type="term" value="F:UDP-glucosyltransferase activity"/>
    <property type="evidence" value="ECO:0000318"/>
    <property type="project" value="GO_Central"/>
</dbReference>
<dbReference type="EMBL" id="MNCJ02000323">
    <property type="protein sequence ID" value="KAF5794594.1"/>
    <property type="molecule type" value="Genomic_DNA"/>
</dbReference>
<dbReference type="InterPro" id="IPR035595">
    <property type="entry name" value="UDP_glycos_trans_CS"/>
</dbReference>
<dbReference type="Pfam" id="PF00201">
    <property type="entry name" value="UDPGT"/>
    <property type="match status" value="1"/>
</dbReference>
<dbReference type="PANTHER" id="PTHR48044">
    <property type="entry name" value="GLYCOSYLTRANSFERASE"/>
    <property type="match status" value="1"/>
</dbReference>
<evidence type="ECO:0000256" key="5">
    <source>
        <dbReference type="RuleBase" id="RU362057"/>
    </source>
</evidence>
<name>A0A251U4P0_HELAN</name>
<evidence type="ECO:0000256" key="3">
    <source>
        <dbReference type="ARBA" id="ARBA00022679"/>
    </source>
</evidence>
<dbReference type="InterPro" id="IPR058980">
    <property type="entry name" value="Glyco_transf_N"/>
</dbReference>
<feature type="domain" description="Glycosyltransferase N-terminal" evidence="6">
    <location>
        <begin position="11"/>
        <end position="240"/>
    </location>
</feature>
<dbReference type="EMBL" id="CM007897">
    <property type="protein sequence ID" value="OTG18023.1"/>
    <property type="molecule type" value="Genomic_DNA"/>
</dbReference>
<dbReference type="Proteomes" id="UP000215914">
    <property type="component" value="Chromosome 8"/>
</dbReference>
<keyword evidence="3 4" id="KW-0808">Transferase</keyword>
<dbReference type="InterPro" id="IPR002213">
    <property type="entry name" value="UDP_glucos_trans"/>
</dbReference>
<organism evidence="8 9">
    <name type="scientific">Helianthus annuus</name>
    <name type="common">Common sunflower</name>
    <dbReference type="NCBI Taxonomy" id="4232"/>
    <lineage>
        <taxon>Eukaryota</taxon>
        <taxon>Viridiplantae</taxon>
        <taxon>Streptophyta</taxon>
        <taxon>Embryophyta</taxon>
        <taxon>Tracheophyta</taxon>
        <taxon>Spermatophyta</taxon>
        <taxon>Magnoliopsida</taxon>
        <taxon>eudicotyledons</taxon>
        <taxon>Gunneridae</taxon>
        <taxon>Pentapetalae</taxon>
        <taxon>asterids</taxon>
        <taxon>campanulids</taxon>
        <taxon>Asterales</taxon>
        <taxon>Asteraceae</taxon>
        <taxon>Asteroideae</taxon>
        <taxon>Heliantheae alliance</taxon>
        <taxon>Heliantheae</taxon>
        <taxon>Helianthus</taxon>
    </lineage>
</organism>
<keyword evidence="2 4" id="KW-0328">Glycosyltransferase</keyword>
<dbReference type="InParanoid" id="A0A251U4P0"/>